<feature type="compositionally biased region" description="Basic and acidic residues" evidence="9">
    <location>
        <begin position="437"/>
        <end position="448"/>
    </location>
</feature>
<evidence type="ECO:0000256" key="7">
    <source>
        <dbReference type="ARBA" id="ARBA00023180"/>
    </source>
</evidence>
<keyword evidence="3" id="KW-1003">Cell membrane</keyword>
<proteinExistence type="predicted"/>
<feature type="domain" description="Trypanosome variant surface glycoprotein B-type N-terminal" evidence="10">
    <location>
        <begin position="53"/>
        <end position="408"/>
    </location>
</feature>
<evidence type="ECO:0000256" key="4">
    <source>
        <dbReference type="ARBA" id="ARBA00022622"/>
    </source>
</evidence>
<keyword evidence="5" id="KW-0732">Signal</keyword>
<evidence type="ECO:0000256" key="9">
    <source>
        <dbReference type="SAM" id="MobiDB-lite"/>
    </source>
</evidence>
<dbReference type="InterPro" id="IPR025932">
    <property type="entry name" value="Trypano_VSG_B_N_dom"/>
</dbReference>
<organism evidence="11">
    <name type="scientific">Trypanosoma brucei</name>
    <dbReference type="NCBI Taxonomy" id="5691"/>
    <lineage>
        <taxon>Eukaryota</taxon>
        <taxon>Discoba</taxon>
        <taxon>Euglenozoa</taxon>
        <taxon>Kinetoplastea</taxon>
        <taxon>Metakinetoplastina</taxon>
        <taxon>Trypanosomatida</taxon>
        <taxon>Trypanosomatidae</taxon>
        <taxon>Trypanosoma</taxon>
    </lineage>
</organism>
<comment type="subcellular location">
    <subcellularLocation>
        <location evidence="2">Cell membrane</location>
        <topology evidence="2">Lipid-anchor</topology>
        <topology evidence="2">GPI-anchor</topology>
    </subcellularLocation>
</comment>
<dbReference type="VEuPathDB" id="TriTrypDB:Tb427_000097700"/>
<evidence type="ECO:0000256" key="6">
    <source>
        <dbReference type="ARBA" id="ARBA00023136"/>
    </source>
</evidence>
<evidence type="ECO:0000256" key="1">
    <source>
        <dbReference type="ARBA" id="ARBA00002523"/>
    </source>
</evidence>
<evidence type="ECO:0000256" key="5">
    <source>
        <dbReference type="ARBA" id="ARBA00022729"/>
    </source>
</evidence>
<feature type="region of interest" description="Disordered" evidence="9">
    <location>
        <begin position="423"/>
        <end position="448"/>
    </location>
</feature>
<dbReference type="VEuPathDB" id="TriTrypDB:Tb927.3.150"/>
<dbReference type="GO" id="GO:0098552">
    <property type="term" value="C:side of membrane"/>
    <property type="evidence" value="ECO:0007669"/>
    <property type="project" value="UniProtKB-KW"/>
</dbReference>
<dbReference type="EMBL" id="KX700083">
    <property type="protein sequence ID" value="APD74039.1"/>
    <property type="molecule type" value="Genomic_DNA"/>
</dbReference>
<evidence type="ECO:0000313" key="11">
    <source>
        <dbReference type="EMBL" id="APD74039.1"/>
    </source>
</evidence>
<comment type="function">
    <text evidence="1">VSG forms a coat on the surface of the parasite. The trypanosome evades the immune response of the host by expressing a series of antigenically distinct VSGs from an estimated 1000 VSG genes.</text>
</comment>
<evidence type="ECO:0000259" key="10">
    <source>
        <dbReference type="Pfam" id="PF13206"/>
    </source>
</evidence>
<keyword evidence="4" id="KW-0336">GPI-anchor</keyword>
<dbReference type="Pfam" id="PF13206">
    <property type="entry name" value="VSG_B"/>
    <property type="match status" value="1"/>
</dbReference>
<name>A0A1J0R846_9TRYP</name>
<dbReference type="AlphaFoldDB" id="A0A1J0R846"/>
<protein>
    <submittedName>
        <fullName evidence="11">Variant surface glycoprotein 1125.2550</fullName>
    </submittedName>
</protein>
<sequence>MRIFPHTIFFNDKIRTGKPTKLRISPAIIAFSEILEAQRPSMTRTALLALALTIAAAPNTSRGAPSAGENAAAFQTLCLVINAATEPDTPPPKETKGGDILQYAAAVNITLNGPEGVADLIANAEKEHKNLKNGTLQSKNCGEDKWEFCKAGAAKAKSIKDNSEFNSWRLAARPEHVVKQIVHTVDKITQIEKELRQQLTASNDPSIARDLVIALNGGDGSEGKYTLYDGDSSRQADCGATAGTTKGKKAGTSMAADALCLCGLGAGQTQNDVCSQYADDALSTTADGTRDLKTEWKKLKSICGRQRAFKKTTAATIRAAVAHFTTMVSKTKSNANKINVLGKLNGEGTSGCEGANSGSNGGACVYYGTDSEGGLANIQWLQLMLTAADKLDAARQAAAKAYSLEQQLISLNKTLATLATRTTTTSTTKVDTQPGTKQDKQQDTGKQK</sequence>
<reference evidence="11" key="1">
    <citation type="submission" date="2016-08" db="EMBL/GenBank/DDBJ databases">
        <title>VSG repertoire of Trypanosoma brucei EATRO 1125.</title>
        <authorList>
            <person name="Cross G.A."/>
        </authorList>
    </citation>
    <scope>NUCLEOTIDE SEQUENCE</scope>
    <source>
        <strain evidence="11">EATRO 1125</strain>
    </source>
</reference>
<evidence type="ECO:0000256" key="3">
    <source>
        <dbReference type="ARBA" id="ARBA00022475"/>
    </source>
</evidence>
<accession>A0A1J0R846</accession>
<keyword evidence="6" id="KW-0472">Membrane</keyword>
<dbReference type="GO" id="GO:0005886">
    <property type="term" value="C:plasma membrane"/>
    <property type="evidence" value="ECO:0007669"/>
    <property type="project" value="UniProtKB-SubCell"/>
</dbReference>
<keyword evidence="7" id="KW-0325">Glycoprotein</keyword>
<evidence type="ECO:0000256" key="2">
    <source>
        <dbReference type="ARBA" id="ARBA00004609"/>
    </source>
</evidence>
<keyword evidence="8" id="KW-0449">Lipoprotein</keyword>
<evidence type="ECO:0000256" key="8">
    <source>
        <dbReference type="ARBA" id="ARBA00023288"/>
    </source>
</evidence>